<organism evidence="6 7">
    <name type="scientific">Aspergillus puulaauensis</name>
    <dbReference type="NCBI Taxonomy" id="1220207"/>
    <lineage>
        <taxon>Eukaryota</taxon>
        <taxon>Fungi</taxon>
        <taxon>Dikarya</taxon>
        <taxon>Ascomycota</taxon>
        <taxon>Pezizomycotina</taxon>
        <taxon>Eurotiomycetes</taxon>
        <taxon>Eurotiomycetidae</taxon>
        <taxon>Eurotiales</taxon>
        <taxon>Aspergillaceae</taxon>
        <taxon>Aspergillus</taxon>
    </lineage>
</organism>
<proteinExistence type="inferred from homology"/>
<keyword evidence="3" id="KW-0285">Flavoprotein</keyword>
<name>A0A7R8AKP5_9EURO</name>
<dbReference type="PANTHER" id="PTHR42877">
    <property type="entry name" value="L-ORNITHINE N(5)-MONOOXYGENASE-RELATED"/>
    <property type="match status" value="1"/>
</dbReference>
<dbReference type="PANTHER" id="PTHR42877:SF4">
    <property type="entry name" value="FAD_NAD(P)-BINDING DOMAIN-CONTAINING PROTEIN-RELATED"/>
    <property type="match status" value="1"/>
</dbReference>
<dbReference type="Pfam" id="PF00743">
    <property type="entry name" value="FMO-like"/>
    <property type="match status" value="1"/>
</dbReference>
<dbReference type="InterPro" id="IPR020946">
    <property type="entry name" value="Flavin_mOase-like"/>
</dbReference>
<evidence type="ECO:0000313" key="6">
    <source>
        <dbReference type="EMBL" id="BCS21852.1"/>
    </source>
</evidence>
<dbReference type="KEGG" id="apuu:APUU_30077S"/>
<evidence type="ECO:0000256" key="4">
    <source>
        <dbReference type="ARBA" id="ARBA00022827"/>
    </source>
</evidence>
<dbReference type="PRINTS" id="PR00469">
    <property type="entry name" value="PNDRDTASEII"/>
</dbReference>
<evidence type="ECO:0000256" key="5">
    <source>
        <dbReference type="ARBA" id="ARBA00023002"/>
    </source>
</evidence>
<reference evidence="6" key="2">
    <citation type="submission" date="2021-02" db="EMBL/GenBank/DDBJ databases">
        <title>Aspergillus puulaauensis MK2 genome sequence.</title>
        <authorList>
            <person name="Futagami T."/>
            <person name="Mori K."/>
            <person name="Kadooka C."/>
            <person name="Tanaka T."/>
        </authorList>
    </citation>
    <scope>NUCLEOTIDE SEQUENCE</scope>
    <source>
        <strain evidence="6">MK2</strain>
    </source>
</reference>
<keyword evidence="4" id="KW-0274">FAD</keyword>
<keyword evidence="7" id="KW-1185">Reference proteome</keyword>
<evidence type="ECO:0000256" key="2">
    <source>
        <dbReference type="ARBA" id="ARBA00010139"/>
    </source>
</evidence>
<comment type="cofactor">
    <cofactor evidence="1">
        <name>FAD</name>
        <dbReference type="ChEBI" id="CHEBI:57692"/>
    </cofactor>
</comment>
<dbReference type="AlphaFoldDB" id="A0A7R8AKP5"/>
<dbReference type="InterPro" id="IPR051209">
    <property type="entry name" value="FAD-bind_Monooxygenase_sf"/>
</dbReference>
<dbReference type="Proteomes" id="UP000654913">
    <property type="component" value="Chromosome 3"/>
</dbReference>
<reference evidence="6" key="1">
    <citation type="submission" date="2021-01" db="EMBL/GenBank/DDBJ databases">
        <authorList>
            <consortium name="Aspergillus puulaauensis MK2 genome sequencing consortium"/>
            <person name="Kazuki M."/>
            <person name="Futagami T."/>
        </authorList>
    </citation>
    <scope>NUCLEOTIDE SEQUENCE</scope>
    <source>
        <strain evidence="6">MK2</strain>
    </source>
</reference>
<comment type="similarity">
    <text evidence="2">Belongs to the FAD-binding monooxygenase family.</text>
</comment>
<evidence type="ECO:0000256" key="3">
    <source>
        <dbReference type="ARBA" id="ARBA00022630"/>
    </source>
</evidence>
<dbReference type="RefSeq" id="XP_041554046.1">
    <property type="nucleotide sequence ID" value="XM_041701130.1"/>
</dbReference>
<protein>
    <recommendedName>
        <fullName evidence="8">Monooxygenase</fullName>
    </recommendedName>
</protein>
<dbReference type="SUPFAM" id="SSF51905">
    <property type="entry name" value="FAD/NAD(P)-binding domain"/>
    <property type="match status" value="2"/>
</dbReference>
<dbReference type="GO" id="GO:0004499">
    <property type="term" value="F:N,N-dimethylaniline monooxygenase activity"/>
    <property type="evidence" value="ECO:0007669"/>
    <property type="project" value="InterPro"/>
</dbReference>
<dbReference type="GO" id="GO:0050661">
    <property type="term" value="F:NADP binding"/>
    <property type="evidence" value="ECO:0007669"/>
    <property type="project" value="InterPro"/>
</dbReference>
<dbReference type="InterPro" id="IPR036188">
    <property type="entry name" value="FAD/NAD-bd_sf"/>
</dbReference>
<dbReference type="Gene3D" id="3.50.50.60">
    <property type="entry name" value="FAD/NAD(P)-binding domain"/>
    <property type="match status" value="3"/>
</dbReference>
<dbReference type="EMBL" id="AP024445">
    <property type="protein sequence ID" value="BCS21852.1"/>
    <property type="molecule type" value="Genomic_DNA"/>
</dbReference>
<evidence type="ECO:0000313" key="7">
    <source>
        <dbReference type="Proteomes" id="UP000654913"/>
    </source>
</evidence>
<sequence length="562" mass="63841">MSAYAKELNAIIIGAGPAGIAMAYRLKHDLKFEDFSIYEKLDGIGGTWRTNSYPGCGCDLPSHLYSFSFNLNPNWSKELCEQPEILQYMDDTVDKFDLRRHVHTSVECLGARWHTDKSKWEVHLKDVDTGMEFVRFASVFVSAVGAISFPRDVRFPGMENFQGPMFHTARWDHSVSYKGKRVAVIGNGCSAAQVVPAIAKDAGFVKQYARSGQWFHARPNHVYTEFEKFLFRWMPLKQRLLRLSIFLAADEETTTYFPSPKGQKARHAVEEESKRYIQSIAPKKYWKHIIPTFPLGCKRRIFDPDYLESLNRSNVELLPEGIQEMTETGIISSSGIKDDFDLIVLATGFQVSQFLTPMQIKGANGEYLQKQWDECRGAQAYLGTYVHNFPNLAIIFGPNTFPANNSALFACETQVAYAVESLFKPLIDRRANIIEVKQAAEDRETNAIHAQLTRTVFAGDCSNWYIGKYGRNAASWPGFARSYWFRTYFPEWTAFNMVGGSFLWPFYRLHRLVRTLSPLSQAVLGMAILAFAARSSFVETARSLVQAVAGTFESWTARFVRA</sequence>
<dbReference type="GeneID" id="64971857"/>
<dbReference type="GO" id="GO:0050660">
    <property type="term" value="F:flavin adenine dinucleotide binding"/>
    <property type="evidence" value="ECO:0007669"/>
    <property type="project" value="InterPro"/>
</dbReference>
<evidence type="ECO:0000256" key="1">
    <source>
        <dbReference type="ARBA" id="ARBA00001974"/>
    </source>
</evidence>
<evidence type="ECO:0008006" key="8">
    <source>
        <dbReference type="Google" id="ProtNLM"/>
    </source>
</evidence>
<gene>
    <name evidence="6" type="ORF">APUU_30077S</name>
</gene>
<keyword evidence="5" id="KW-0560">Oxidoreductase</keyword>
<accession>A0A7R8AKP5</accession>
<dbReference type="OrthoDB" id="74360at2759"/>